<accession>H6MT62</accession>
<evidence type="ECO:0000313" key="2">
    <source>
        <dbReference type="Proteomes" id="UP000009154"/>
    </source>
</evidence>
<sequence>MTDLSERPYVQRWVAREKRAFTRTRPRVLPPGMTGRLTGPLSIHVVAASGVQLLPLAADHVLATADLVADPDEYSRQLSAYIDNLH</sequence>
<dbReference type="Proteomes" id="UP000009154">
    <property type="component" value="Chromosome"/>
</dbReference>
<dbReference type="AlphaFoldDB" id="H6MT62"/>
<proteinExistence type="predicted"/>
<dbReference type="EMBL" id="CP003119">
    <property type="protein sequence ID" value="AFA71428.1"/>
    <property type="molecule type" value="Genomic_DNA"/>
</dbReference>
<dbReference type="HOGENOM" id="CLU_2493531_0_0_11"/>
<gene>
    <name evidence="1" type="ordered locus">GPOL_c03550</name>
</gene>
<evidence type="ECO:0000313" key="1">
    <source>
        <dbReference type="EMBL" id="AFA71428.1"/>
    </source>
</evidence>
<keyword evidence="2" id="KW-1185">Reference proteome</keyword>
<protein>
    <submittedName>
        <fullName evidence="1">Uncharacterized protein</fullName>
    </submittedName>
</protein>
<name>H6MT62_GORPV</name>
<dbReference type="KEGG" id="gpo:GPOL_c03550"/>
<organism evidence="1 2">
    <name type="scientific">Gordonia polyisoprenivorans (strain DSM 44266 / VH2)</name>
    <dbReference type="NCBI Taxonomy" id="1112204"/>
    <lineage>
        <taxon>Bacteria</taxon>
        <taxon>Bacillati</taxon>
        <taxon>Actinomycetota</taxon>
        <taxon>Actinomycetes</taxon>
        <taxon>Mycobacteriales</taxon>
        <taxon>Gordoniaceae</taxon>
        <taxon>Gordonia</taxon>
    </lineage>
</organism>
<reference evidence="1 2" key="1">
    <citation type="journal article" date="2012" name="Appl. Environ. Microbiol.">
        <title>Involvement of two latex-clearing proteins during rubber degradation and insights into the subsequent degradation pathway revealed by the genome sequence of Gordonia polyisoprenivorans strain VH2.</title>
        <authorList>
            <person name="Hiessl S."/>
            <person name="Schuldes J."/>
            <person name="Thurmer A."/>
            <person name="Halbsguth T."/>
            <person name="Broker D."/>
            <person name="Angelov A."/>
            <person name="Liebl W."/>
            <person name="Daniel R."/>
            <person name="Steinbuchel A."/>
        </authorList>
    </citation>
    <scope>NUCLEOTIDE SEQUENCE [LARGE SCALE GENOMIC DNA]</scope>
    <source>
        <strain evidence="2">DSM 44266 / VH2</strain>
    </source>
</reference>